<reference evidence="2" key="1">
    <citation type="submission" date="2022-04" db="EMBL/GenBank/DDBJ databases">
        <title>Systematic whole-genome sequencing reveals an unexpected diversity among actinomycetoma pathogens and provides insights into their antibacterial susceptibilities.</title>
        <authorList>
            <person name="Watson A.K."/>
            <person name="Kepplinger B."/>
            <person name="Bakhiet S.M."/>
            <person name="Mhmoud N.A."/>
            <person name="Chapman J."/>
            <person name="Allenby N."/>
            <person name="Mickiewicz K."/>
            <person name="Goodfellow M."/>
            <person name="Fahal A.H."/>
            <person name="Errington J."/>
        </authorList>
    </citation>
    <scope>NUCLEOTIDE SEQUENCE</scope>
    <source>
        <strain evidence="2">SD 504</strain>
    </source>
</reference>
<evidence type="ECO:0000256" key="1">
    <source>
        <dbReference type="SAM" id="MobiDB-lite"/>
    </source>
</evidence>
<evidence type="ECO:0000313" key="3">
    <source>
        <dbReference type="Proteomes" id="UP001056383"/>
    </source>
</evidence>
<dbReference type="NCBIfam" id="NF040555">
    <property type="entry name" value="Pro-rich_NTERM"/>
    <property type="match status" value="1"/>
</dbReference>
<gene>
    <name evidence="2" type="ORF">MW084_21170</name>
</gene>
<evidence type="ECO:0000313" key="2">
    <source>
        <dbReference type="EMBL" id="URN18894.1"/>
    </source>
</evidence>
<proteinExistence type="predicted"/>
<protein>
    <submittedName>
        <fullName evidence="2">Pro-rich N-terminal domain-containing protein</fullName>
    </submittedName>
</protein>
<feature type="non-terminal residue" evidence="2">
    <location>
        <position position="30"/>
    </location>
</feature>
<organism evidence="2 3">
    <name type="scientific">Streptomyces sudanensis</name>
    <dbReference type="NCBI Taxonomy" id="436397"/>
    <lineage>
        <taxon>Bacteria</taxon>
        <taxon>Bacillati</taxon>
        <taxon>Actinomycetota</taxon>
        <taxon>Actinomycetes</taxon>
        <taxon>Kitasatosporales</taxon>
        <taxon>Streptomycetaceae</taxon>
        <taxon>Streptomyces</taxon>
    </lineage>
</organism>
<keyword evidence="3" id="KW-1185">Reference proteome</keyword>
<sequence>MQHAVGAPLPPPHQPGSTAAGWPRQAHHPG</sequence>
<accession>A0ABY4TJ13</accession>
<dbReference type="Proteomes" id="UP001056383">
    <property type="component" value="Chromosome"/>
</dbReference>
<dbReference type="EMBL" id="CP095474">
    <property type="protein sequence ID" value="URN18894.1"/>
    <property type="molecule type" value="Genomic_DNA"/>
</dbReference>
<feature type="region of interest" description="Disordered" evidence="1">
    <location>
        <begin position="1"/>
        <end position="30"/>
    </location>
</feature>
<name>A0ABY4TJ13_9ACTN</name>